<evidence type="ECO:0000256" key="1">
    <source>
        <dbReference type="SAM" id="MobiDB-lite"/>
    </source>
</evidence>
<dbReference type="EMBL" id="APAU02000018">
    <property type="protein sequence ID" value="EUB61716.1"/>
    <property type="molecule type" value="Genomic_DNA"/>
</dbReference>
<dbReference type="GeneID" id="36339245"/>
<name>U6JG94_ECHGR</name>
<dbReference type="OMA" id="REDCYGD"/>
<feature type="compositionally biased region" description="Basic and acidic residues" evidence="1">
    <location>
        <begin position="1"/>
        <end position="17"/>
    </location>
</feature>
<dbReference type="Proteomes" id="UP000019149">
    <property type="component" value="Unassembled WGS sequence"/>
</dbReference>
<sequence>MPLSEEKMNDLQLREDCYGDSSAKSKVTESGLSQHRHRDHHHYHQHHFRHSHLDSKSTTDQKHTAPLLTSPPGLIRRFADCDLTGDCQINETTPLESELPTGSSIPGDNRFSQTSTKLLVPGSGWRGRLFGTLKKTVSEGGEKLETDENAKKEGEEEVSEKWLRFKPLKDIFHLYGKTRLVRRLSFLDE</sequence>
<feature type="compositionally biased region" description="Basic and acidic residues" evidence="1">
    <location>
        <begin position="51"/>
        <end position="63"/>
    </location>
</feature>
<feature type="compositionally biased region" description="Polar residues" evidence="1">
    <location>
        <begin position="22"/>
        <end position="33"/>
    </location>
</feature>
<dbReference type="AlphaFoldDB" id="U6JG94"/>
<reference evidence="2 5" key="2">
    <citation type="journal article" date="2013" name="Nature">
        <title>The genomes of four tapeworm species reveal adaptations to parasitism.</title>
        <authorList>
            <person name="Tsai I.J."/>
            <person name="Zarowiecki M."/>
            <person name="Holroyd N."/>
            <person name="Garciarrubio A."/>
            <person name="Sanchez-Flores A."/>
            <person name="Brooks K.L."/>
            <person name="Tracey A."/>
            <person name="Bobes R.J."/>
            <person name="Fragoso G."/>
            <person name="Sciutto E."/>
            <person name="Aslett M."/>
            <person name="Beasley H."/>
            <person name="Bennett H.M."/>
            <person name="Cai J."/>
            <person name="Camicia F."/>
            <person name="Clark R."/>
            <person name="Cucher M."/>
            <person name="De Silva N."/>
            <person name="Day T.A."/>
            <person name="Deplazes P."/>
            <person name="Estrada K."/>
            <person name="Fernandez C."/>
            <person name="Holland P.W."/>
            <person name="Hou J."/>
            <person name="Hu S."/>
            <person name="Huckvale T."/>
            <person name="Hung S.S."/>
            <person name="Kamenetzky L."/>
            <person name="Keane J.A."/>
            <person name="Kiss F."/>
            <person name="Koziol U."/>
            <person name="Lambert O."/>
            <person name="Liu K."/>
            <person name="Luo X."/>
            <person name="Luo Y."/>
            <person name="Macchiaroli N."/>
            <person name="Nichol S."/>
            <person name="Paps J."/>
            <person name="Parkinson J."/>
            <person name="Pouchkina-Stantcheva N."/>
            <person name="Riddiford N."/>
            <person name="Rosenzvit M."/>
            <person name="Salinas G."/>
            <person name="Wasmuth J.D."/>
            <person name="Zamanian M."/>
            <person name="Zheng Y."/>
            <person name="Cai X."/>
            <person name="Soberon X."/>
            <person name="Olson P.D."/>
            <person name="Laclette J.P."/>
            <person name="Brehm K."/>
            <person name="Berriman M."/>
            <person name="Garciarrubio A."/>
            <person name="Bobes R.J."/>
            <person name="Fragoso G."/>
            <person name="Sanchez-Flores A."/>
            <person name="Estrada K."/>
            <person name="Cevallos M.A."/>
            <person name="Morett E."/>
            <person name="Gonzalez V."/>
            <person name="Portillo T."/>
            <person name="Ochoa-Leyva A."/>
            <person name="Jose M.V."/>
            <person name="Sciutto E."/>
            <person name="Landa A."/>
            <person name="Jimenez L."/>
            <person name="Valdes V."/>
            <person name="Carrero J.C."/>
            <person name="Larralde C."/>
            <person name="Morales-Montor J."/>
            <person name="Limon-Lason J."/>
            <person name="Soberon X."/>
            <person name="Laclette J.P."/>
        </authorList>
    </citation>
    <scope>NUCLEOTIDE SEQUENCE [LARGE SCALE GENOMIC DNA]</scope>
</reference>
<accession>U6JG94</accession>
<reference evidence="6" key="4">
    <citation type="submission" date="2020-10" db="UniProtKB">
        <authorList>
            <consortium name="WormBaseParasite"/>
        </authorList>
    </citation>
    <scope>IDENTIFICATION</scope>
</reference>
<evidence type="ECO:0000313" key="2">
    <source>
        <dbReference type="EMBL" id="CDS20786.1"/>
    </source>
</evidence>
<reference evidence="2" key="3">
    <citation type="submission" date="2014-06" db="EMBL/GenBank/DDBJ databases">
        <authorList>
            <person name="Aslett M."/>
        </authorList>
    </citation>
    <scope>NUCLEOTIDE SEQUENCE</scope>
</reference>
<evidence type="ECO:0000313" key="3">
    <source>
        <dbReference type="EMBL" id="EUB61716.1"/>
    </source>
</evidence>
<feature type="region of interest" description="Disordered" evidence="1">
    <location>
        <begin position="93"/>
        <end position="113"/>
    </location>
</feature>
<gene>
    <name evidence="3 6" type="ORF">EGR_03530</name>
    <name evidence="2" type="ORF">EgrG_001150400</name>
</gene>
<evidence type="ECO:0000313" key="4">
    <source>
        <dbReference type="Proteomes" id="UP000019149"/>
    </source>
</evidence>
<evidence type="ECO:0000313" key="6">
    <source>
        <dbReference type="WBParaSite" id="EgrG_001150400"/>
    </source>
</evidence>
<dbReference type="EMBL" id="LK028581">
    <property type="protein sequence ID" value="CDS20786.1"/>
    <property type="molecule type" value="Genomic_DNA"/>
</dbReference>
<dbReference type="CTD" id="36339245"/>
<feature type="region of interest" description="Disordered" evidence="1">
    <location>
        <begin position="1"/>
        <end position="71"/>
    </location>
</feature>
<dbReference type="OrthoDB" id="6245967at2759"/>
<feature type="compositionally biased region" description="Basic residues" evidence="1">
    <location>
        <begin position="34"/>
        <end position="50"/>
    </location>
</feature>
<reference evidence="3 4" key="1">
    <citation type="journal article" date="2013" name="Nat. Genet.">
        <title>The genome of the hydatid tapeworm Echinococcus granulosus.</title>
        <authorList>
            <person name="Zheng H."/>
            <person name="Zhang W."/>
            <person name="Zhang L."/>
            <person name="Zhang Z."/>
            <person name="Li J."/>
            <person name="Lu G."/>
            <person name="Zhu Y."/>
            <person name="Wang Y."/>
            <person name="Huang Y."/>
            <person name="Liu J."/>
            <person name="Kang H."/>
            <person name="Chen J."/>
            <person name="Wang L."/>
            <person name="Chen A."/>
            <person name="Yu S."/>
            <person name="Gao Z."/>
            <person name="Jin L."/>
            <person name="Gu W."/>
            <person name="Wang Z."/>
            <person name="Zhao L."/>
            <person name="Shi B."/>
            <person name="Wen H."/>
            <person name="Lin R."/>
            <person name="Jones M.K."/>
            <person name="Brejova B."/>
            <person name="Vinar T."/>
            <person name="Zhao G."/>
            <person name="McManus D.P."/>
            <person name="Chen Z."/>
            <person name="Zhou Y."/>
            <person name="Wang S."/>
        </authorList>
    </citation>
    <scope>NUCLEOTIDE SEQUENCE [LARGE SCALE GENOMIC DNA]</scope>
</reference>
<dbReference type="WBParaSite" id="EgrG_001150400">
    <property type="protein sequence ID" value="EgrG_001150400"/>
    <property type="gene ID" value="EgrG_001150400"/>
</dbReference>
<organism evidence="3 4">
    <name type="scientific">Echinococcus granulosus</name>
    <name type="common">Hydatid tapeworm</name>
    <dbReference type="NCBI Taxonomy" id="6210"/>
    <lineage>
        <taxon>Eukaryota</taxon>
        <taxon>Metazoa</taxon>
        <taxon>Spiralia</taxon>
        <taxon>Lophotrochozoa</taxon>
        <taxon>Platyhelminthes</taxon>
        <taxon>Cestoda</taxon>
        <taxon>Eucestoda</taxon>
        <taxon>Cyclophyllidea</taxon>
        <taxon>Taeniidae</taxon>
        <taxon>Echinococcus</taxon>
        <taxon>Echinococcus granulosus group</taxon>
    </lineage>
</organism>
<dbReference type="RefSeq" id="XP_024352912.1">
    <property type="nucleotide sequence ID" value="XM_024492779.1"/>
</dbReference>
<keyword evidence="4" id="KW-1185">Reference proteome</keyword>
<protein>
    <submittedName>
        <fullName evidence="3 6">Uncharacterized protein</fullName>
    </submittedName>
</protein>
<dbReference type="Proteomes" id="UP000492820">
    <property type="component" value="Unassembled WGS sequence"/>
</dbReference>
<evidence type="ECO:0000313" key="5">
    <source>
        <dbReference type="Proteomes" id="UP000492820"/>
    </source>
</evidence>
<proteinExistence type="predicted"/>
<dbReference type="KEGG" id="egl:EGR_03530"/>